<protein>
    <recommendedName>
        <fullName evidence="4">Chemotaxis protein</fullName>
    </recommendedName>
</protein>
<dbReference type="HOGENOM" id="CLU_165987_0_0_11"/>
<evidence type="ECO:0000313" key="3">
    <source>
        <dbReference type="Proteomes" id="UP000029914"/>
    </source>
</evidence>
<dbReference type="KEGG" id="cdo:CDOO_03125"/>
<dbReference type="Proteomes" id="UP000029914">
    <property type="component" value="Chromosome"/>
</dbReference>
<dbReference type="RefSeq" id="WP_018021233.1">
    <property type="nucleotide sequence ID" value="NZ_CP006764.1"/>
</dbReference>
<evidence type="ECO:0008006" key="4">
    <source>
        <dbReference type="Google" id="ProtNLM"/>
    </source>
</evidence>
<evidence type="ECO:0000313" key="2">
    <source>
        <dbReference type="EMBL" id="AIT62220.1"/>
    </source>
</evidence>
<reference evidence="2 3" key="1">
    <citation type="submission" date="2013-09" db="EMBL/GenBank/DDBJ databases">
        <title>Complete genome sequence of Corynebacterium doosanense CAU 212(T) (=DSM 45436(T)), isolated from activated sludge.</title>
        <authorList>
            <person name="Schaffert L."/>
            <person name="Albersmeier A."/>
            <person name="Kalinowski J."/>
            <person name="Ruckert C."/>
        </authorList>
    </citation>
    <scope>NUCLEOTIDE SEQUENCE [LARGE SCALE GENOMIC DNA]</scope>
    <source>
        <strain evidence="2 3">CAU 212</strain>
    </source>
</reference>
<dbReference type="STRING" id="558173.CDOO_03125"/>
<gene>
    <name evidence="2" type="ORF">CDOO_03125</name>
</gene>
<name>A0A097IJC3_9CORY</name>
<keyword evidence="3" id="KW-1185">Reference proteome</keyword>
<sequence>MSQSRIHYDHDEVLHALSRAEAQARDASASHSQARPAMPVSAAGKEFTALAERLQSAFLRVHETGQRRVDVLAQSLAAGTSQVENFTRADEDIAESFQAGQP</sequence>
<dbReference type="AlphaFoldDB" id="A0A097IJC3"/>
<dbReference type="EMBL" id="CP006764">
    <property type="protein sequence ID" value="AIT62220.1"/>
    <property type="molecule type" value="Genomic_DNA"/>
</dbReference>
<feature type="region of interest" description="Disordered" evidence="1">
    <location>
        <begin position="20"/>
        <end position="40"/>
    </location>
</feature>
<organism evidence="2 3">
    <name type="scientific">Corynebacterium doosanense CAU 212 = DSM 45436</name>
    <dbReference type="NCBI Taxonomy" id="558173"/>
    <lineage>
        <taxon>Bacteria</taxon>
        <taxon>Bacillati</taxon>
        <taxon>Actinomycetota</taxon>
        <taxon>Actinomycetes</taxon>
        <taxon>Mycobacteriales</taxon>
        <taxon>Corynebacteriaceae</taxon>
        <taxon>Corynebacterium</taxon>
    </lineage>
</organism>
<proteinExistence type="predicted"/>
<evidence type="ECO:0000256" key="1">
    <source>
        <dbReference type="SAM" id="MobiDB-lite"/>
    </source>
</evidence>
<accession>A0A097IJC3</accession>